<accession>A0A8I1E1I4</accession>
<feature type="region of interest" description="Disordered" evidence="1">
    <location>
        <begin position="89"/>
        <end position="113"/>
    </location>
</feature>
<gene>
    <name evidence="2" type="ORF">YA0853_08260</name>
</gene>
<organism evidence="2 3">
    <name type="scientific">Pseudomonas rhodesiae</name>
    <dbReference type="NCBI Taxonomy" id="76760"/>
    <lineage>
        <taxon>Bacteria</taxon>
        <taxon>Pseudomonadati</taxon>
        <taxon>Pseudomonadota</taxon>
        <taxon>Gammaproteobacteria</taxon>
        <taxon>Pseudomonadales</taxon>
        <taxon>Pseudomonadaceae</taxon>
        <taxon>Pseudomonas</taxon>
    </lineage>
</organism>
<feature type="compositionally biased region" description="Low complexity" evidence="1">
    <location>
        <begin position="91"/>
        <end position="103"/>
    </location>
</feature>
<dbReference type="RefSeq" id="WP_184316509.1">
    <property type="nucleotide sequence ID" value="NZ_JAAQXE010000001.1"/>
</dbReference>
<proteinExistence type="predicted"/>
<evidence type="ECO:0000256" key="1">
    <source>
        <dbReference type="SAM" id="MobiDB-lite"/>
    </source>
</evidence>
<evidence type="ECO:0000313" key="2">
    <source>
        <dbReference type="EMBL" id="MBI6623666.1"/>
    </source>
</evidence>
<feature type="region of interest" description="Disordered" evidence="1">
    <location>
        <begin position="29"/>
        <end position="53"/>
    </location>
</feature>
<dbReference type="AlphaFoldDB" id="A0A8I1E1I4"/>
<evidence type="ECO:0000313" key="3">
    <source>
        <dbReference type="Proteomes" id="UP000645865"/>
    </source>
</evidence>
<name>A0A8I1E1I4_9PSED</name>
<reference evidence="2" key="1">
    <citation type="submission" date="2020-12" db="EMBL/GenBank/DDBJ databases">
        <title>Comparative genomic insights into the epidemiology and virulence of plant pathogenic Pseudomonads from Turkey.</title>
        <authorList>
            <person name="Dillon M."/>
            <person name="Ruiz-Bedoya T."/>
            <person name="Bendalovic-Torma C."/>
            <person name="Guttman K.M."/>
            <person name="Kwak H."/>
            <person name="Middleton M.A."/>
            <person name="Wang P.W."/>
            <person name="Horuz S."/>
            <person name="Aysan Y."/>
            <person name="Guttman D.S."/>
        </authorList>
    </citation>
    <scope>NUCLEOTIDE SEQUENCE</scope>
    <source>
        <strain evidence="2">S5_IA_3a</strain>
    </source>
</reference>
<dbReference type="EMBL" id="JAEILH010000012">
    <property type="protein sequence ID" value="MBI6623666.1"/>
    <property type="molecule type" value="Genomic_DNA"/>
</dbReference>
<comment type="caution">
    <text evidence="2">The sequence shown here is derived from an EMBL/GenBank/DDBJ whole genome shotgun (WGS) entry which is preliminary data.</text>
</comment>
<dbReference type="Proteomes" id="UP000645865">
    <property type="component" value="Unassembled WGS sequence"/>
</dbReference>
<sequence length="123" mass="13275">MLIDDQPWFSASDIGHPMGLHLNSALRRELDSDEQQTLPPIPQATQSPPPKLGLCKTRMCQSTTNRSASDIGNLMGLHLNSALRRELDPNQQQTLAPTPQATQSKCGGGLAPDGNASVDIYID</sequence>
<feature type="compositionally biased region" description="Pro residues" evidence="1">
    <location>
        <begin position="39"/>
        <end position="51"/>
    </location>
</feature>
<protein>
    <submittedName>
        <fullName evidence="2">Uncharacterized protein</fullName>
    </submittedName>
</protein>